<evidence type="ECO:0000313" key="1">
    <source>
        <dbReference type="EMBL" id="SVA92262.1"/>
    </source>
</evidence>
<protein>
    <submittedName>
        <fullName evidence="1">Uncharacterized protein</fullName>
    </submittedName>
</protein>
<reference evidence="1" key="1">
    <citation type="submission" date="2018-05" db="EMBL/GenBank/DDBJ databases">
        <authorList>
            <person name="Lanie J.A."/>
            <person name="Ng W.-L."/>
            <person name="Kazmierczak K.M."/>
            <person name="Andrzejewski T.M."/>
            <person name="Davidsen T.M."/>
            <person name="Wayne K.J."/>
            <person name="Tettelin H."/>
            <person name="Glass J.I."/>
            <person name="Rusch D."/>
            <person name="Podicherti R."/>
            <person name="Tsui H.-C.T."/>
            <person name="Winkler M.E."/>
        </authorList>
    </citation>
    <scope>NUCLEOTIDE SEQUENCE</scope>
</reference>
<gene>
    <name evidence="1" type="ORF">METZ01_LOCUS145116</name>
</gene>
<dbReference type="AlphaFoldDB" id="A0A381ZTT3"/>
<proteinExistence type="predicted"/>
<name>A0A381ZTT3_9ZZZZ</name>
<dbReference type="EMBL" id="UINC01022505">
    <property type="protein sequence ID" value="SVA92262.1"/>
    <property type="molecule type" value="Genomic_DNA"/>
</dbReference>
<organism evidence="1">
    <name type="scientific">marine metagenome</name>
    <dbReference type="NCBI Taxonomy" id="408172"/>
    <lineage>
        <taxon>unclassified sequences</taxon>
        <taxon>metagenomes</taxon>
        <taxon>ecological metagenomes</taxon>
    </lineage>
</organism>
<sequence>MKNAIALKEVTGGEETNPMWTSEVGGQELKKALEESLRRKQLLTSPNTGGKYNLSVNLEKVDQPMFGFSFTVTSTADYLLRNNETKDITFDQKISASYTATFGDAAYGPTRLKLANEGSIRENIRQFIEKLLLLN</sequence>
<accession>A0A381ZTT3</accession>